<protein>
    <submittedName>
        <fullName evidence="1">Uncharacterized protein</fullName>
    </submittedName>
</protein>
<reference evidence="1 2" key="1">
    <citation type="submission" date="2017-05" db="EMBL/GenBank/DDBJ databases">
        <authorList>
            <person name="Song R."/>
            <person name="Chenine A.L."/>
            <person name="Ruprecht R.M."/>
        </authorList>
    </citation>
    <scope>NUCLEOTIDE SEQUENCE [LARGE SCALE GENOMIC DNA]</scope>
</reference>
<accession>A0A1Y0SZ50</accession>
<evidence type="ECO:0000313" key="2">
    <source>
        <dbReference type="Proteomes" id="UP000225448"/>
    </source>
</evidence>
<proteinExistence type="predicted"/>
<keyword evidence="2" id="KW-1185">Reference proteome</keyword>
<gene>
    <name evidence="1" type="ORF">PHABIO_158</name>
</gene>
<dbReference type="EMBL" id="MF042360">
    <property type="protein sequence ID" value="ARV76789.1"/>
    <property type="molecule type" value="Genomic_DNA"/>
</dbReference>
<sequence>MKAIVLVLIGAVLGGMFFNEKLSTPKATDEKTEIVYGTRIGPDGNIHLVVSR</sequence>
<evidence type="ECO:0000313" key="1">
    <source>
        <dbReference type="EMBL" id="ARV76789.1"/>
    </source>
</evidence>
<organism evidence="1 2">
    <name type="scientific">Pseudomonas phage Phabio</name>
    <dbReference type="NCBI Taxonomy" id="2006668"/>
    <lineage>
        <taxon>Viruses</taxon>
        <taxon>Duplodnaviria</taxon>
        <taxon>Heunggongvirae</taxon>
        <taxon>Uroviricota</taxon>
        <taxon>Caudoviricetes</taxon>
        <taxon>Chimalliviridae</taxon>
        <taxon>Phabiovirus</taxon>
        <taxon>Phabiovirus phabio</taxon>
    </lineage>
</organism>
<name>A0A1Y0SZ50_9CAUD</name>
<dbReference type="Proteomes" id="UP000225448">
    <property type="component" value="Segment"/>
</dbReference>